<comment type="caution">
    <text evidence="4">The sequence shown here is derived from an EMBL/GenBank/DDBJ whole genome shotgun (WGS) entry which is preliminary data.</text>
</comment>
<sequence length="332" mass="35646">MARVLVTGGNGFVGRHLVDAFADRGDAVTALDLRGSSWRDEVRFASVDLRDAEATAAAVAGHDLVVHNASLVHTKQNRAEDVWAVNLGGTEHILAACQTHGVRKLVYVSSASVVYEGRDIRAGDETLPYARESQAPYADSKIAAEKRVLAASDAEVATCAIRPHVVFGPGDTRLLPAILDRARAGKMHYSVGPGTHLSDFTYIDNLSDAILAASDRLEPGAPLAGEALFVTNGEPMAFFDFVGRVLDRVGLPGPKRRVPFAVAYGAATVAETWDTWVKGGTLHAEDGMSRFAIRYLCTHHYFSIAKAKRLLDWAPKVSIAEGIERTATALEA</sequence>
<dbReference type="InterPro" id="IPR002225">
    <property type="entry name" value="3Beta_OHSteriod_DH/Estase"/>
</dbReference>
<keyword evidence="2" id="KW-0560">Oxidoreductase</keyword>
<feature type="domain" description="3-beta hydroxysteroid dehydrogenase/isomerase" evidence="3">
    <location>
        <begin position="5"/>
        <end position="256"/>
    </location>
</feature>
<gene>
    <name evidence="4" type="ORF">PPSIR1_17435</name>
</gene>
<evidence type="ECO:0000259" key="3">
    <source>
        <dbReference type="Pfam" id="PF01073"/>
    </source>
</evidence>
<dbReference type="RefSeq" id="WP_006973594.1">
    <property type="nucleotide sequence ID" value="NZ_ABCS01000049.1"/>
</dbReference>
<evidence type="ECO:0000256" key="2">
    <source>
        <dbReference type="ARBA" id="ARBA00023002"/>
    </source>
</evidence>
<comment type="similarity">
    <text evidence="1">Belongs to the 3-beta-HSD family.</text>
</comment>
<dbReference type="Pfam" id="PF01073">
    <property type="entry name" value="3Beta_HSD"/>
    <property type="match status" value="1"/>
</dbReference>
<dbReference type="PANTHER" id="PTHR43245:SF51">
    <property type="entry name" value="SHORT CHAIN DEHYDROGENASE_REDUCTASE FAMILY 42E, MEMBER 2"/>
    <property type="match status" value="1"/>
</dbReference>
<reference evidence="4 5" key="1">
    <citation type="submission" date="2007-06" db="EMBL/GenBank/DDBJ databases">
        <authorList>
            <person name="Shimkets L."/>
            <person name="Ferriera S."/>
            <person name="Johnson J."/>
            <person name="Kravitz S."/>
            <person name="Beeson K."/>
            <person name="Sutton G."/>
            <person name="Rogers Y.-H."/>
            <person name="Friedman R."/>
            <person name="Frazier M."/>
            <person name="Venter J.C."/>
        </authorList>
    </citation>
    <scope>NUCLEOTIDE SEQUENCE [LARGE SCALE GENOMIC DNA]</scope>
    <source>
        <strain evidence="4 5">SIR-1</strain>
    </source>
</reference>
<dbReference type="PANTHER" id="PTHR43245">
    <property type="entry name" value="BIFUNCTIONAL POLYMYXIN RESISTANCE PROTEIN ARNA"/>
    <property type="match status" value="1"/>
</dbReference>
<accession>A6GA52</accession>
<evidence type="ECO:0000313" key="5">
    <source>
        <dbReference type="Proteomes" id="UP000005801"/>
    </source>
</evidence>
<evidence type="ECO:0000313" key="4">
    <source>
        <dbReference type="EMBL" id="EDM77265.1"/>
    </source>
</evidence>
<dbReference type="AlphaFoldDB" id="A6GA52"/>
<evidence type="ECO:0000256" key="1">
    <source>
        <dbReference type="ARBA" id="ARBA00009219"/>
    </source>
</evidence>
<protein>
    <submittedName>
        <fullName evidence="4">NAD(P)H steroid dehydrogenase</fullName>
    </submittedName>
</protein>
<dbReference type="SUPFAM" id="SSF51735">
    <property type="entry name" value="NAD(P)-binding Rossmann-fold domains"/>
    <property type="match status" value="1"/>
</dbReference>
<keyword evidence="5" id="KW-1185">Reference proteome</keyword>
<dbReference type="OrthoDB" id="9804595at2"/>
<organism evidence="4 5">
    <name type="scientific">Plesiocystis pacifica SIR-1</name>
    <dbReference type="NCBI Taxonomy" id="391625"/>
    <lineage>
        <taxon>Bacteria</taxon>
        <taxon>Pseudomonadati</taxon>
        <taxon>Myxococcota</taxon>
        <taxon>Polyangia</taxon>
        <taxon>Nannocystales</taxon>
        <taxon>Nannocystaceae</taxon>
        <taxon>Plesiocystis</taxon>
    </lineage>
</organism>
<dbReference type="InterPro" id="IPR050177">
    <property type="entry name" value="Lipid_A_modif_metabolic_enz"/>
</dbReference>
<proteinExistence type="inferred from homology"/>
<dbReference type="eggNOG" id="COG0451">
    <property type="taxonomic scope" value="Bacteria"/>
</dbReference>
<dbReference type="STRING" id="391625.PPSIR1_17435"/>
<dbReference type="Gene3D" id="3.40.50.720">
    <property type="entry name" value="NAD(P)-binding Rossmann-like Domain"/>
    <property type="match status" value="1"/>
</dbReference>
<name>A6GA52_9BACT</name>
<dbReference type="GO" id="GO:0016616">
    <property type="term" value="F:oxidoreductase activity, acting on the CH-OH group of donors, NAD or NADP as acceptor"/>
    <property type="evidence" value="ECO:0007669"/>
    <property type="project" value="InterPro"/>
</dbReference>
<dbReference type="InterPro" id="IPR036291">
    <property type="entry name" value="NAD(P)-bd_dom_sf"/>
</dbReference>
<dbReference type="EMBL" id="ABCS01000049">
    <property type="protein sequence ID" value="EDM77265.1"/>
    <property type="molecule type" value="Genomic_DNA"/>
</dbReference>
<dbReference type="Proteomes" id="UP000005801">
    <property type="component" value="Unassembled WGS sequence"/>
</dbReference>
<dbReference type="GO" id="GO:0006694">
    <property type="term" value="P:steroid biosynthetic process"/>
    <property type="evidence" value="ECO:0007669"/>
    <property type="project" value="InterPro"/>
</dbReference>